<dbReference type="OMA" id="HEIGRID"/>
<comment type="caution">
    <text evidence="3">The sequence shown here is derived from an EMBL/GenBank/DDBJ whole genome shotgun (WGS) entry which is preliminary data.</text>
</comment>
<feature type="transmembrane region" description="Helical" evidence="1">
    <location>
        <begin position="444"/>
        <end position="471"/>
    </location>
</feature>
<reference evidence="3 4" key="1">
    <citation type="journal article" date="2018" name="Nat. Genet.">
        <title>The Rosa genome provides new insights in the design of modern roses.</title>
        <authorList>
            <person name="Bendahmane M."/>
        </authorList>
    </citation>
    <scope>NUCLEOTIDE SEQUENCE [LARGE SCALE GENOMIC DNA]</scope>
    <source>
        <strain evidence="4">cv. Old Blush</strain>
    </source>
</reference>
<dbReference type="Proteomes" id="UP000238479">
    <property type="component" value="Chromosome 3"/>
</dbReference>
<sequence>MQRRLQERRCGSRRASIYMVNFSSVVCIYRVPESLVGISPKAIRPEKVSIGPYHHSKSKESEETKMKYFEAFLSRKKRDGSAGPDLSTLFKAARNMEAEARRCYDDQAIAMSSAEFVAMMVLDGCFIIELFLQDQEDKLKDVKEKDRLVMDLLKLENQLPFFVLERLFSLSGDSSAPGDSLALLALKFFNVYDHKVLDDVKHLLHLFHSSFRTPLLLERDNTRYQLSNIRSRCVDLLGEADDVMIAYVTTCLSIDSPATAMRLVGSILFFFVWWNVDNVQRFLHPTGQEHRPFSDSIQCATQLRPSGIIFKPLLAESFLTIDYHKRVLQIPPITINDITITIFINSIALEQCCPHKTGSLFTTYIAFMSSLINTPRDVALLSGNGIIITSFSHNDHSIADLLNKLGKTVYFDKDCYLSKQFRDVEAYYNSHWGTFLRTYFSAPWSFISVVSACILLLLAAAQTVVSILSYIKQMSDKGK</sequence>
<evidence type="ECO:0000313" key="3">
    <source>
        <dbReference type="EMBL" id="PRQ43832.1"/>
    </source>
</evidence>
<protein>
    <submittedName>
        <fullName evidence="3">Uncharacterized protein</fullName>
    </submittedName>
</protein>
<evidence type="ECO:0000256" key="1">
    <source>
        <dbReference type="SAM" id="Phobius"/>
    </source>
</evidence>
<dbReference type="AlphaFoldDB" id="A0A2P6RBM7"/>
<proteinExistence type="predicted"/>
<gene>
    <name evidence="2" type="ORF">RchiOBHm_Chr3g0472621</name>
    <name evidence="3" type="ORF">RchiOBHm_Chr3g0472631</name>
</gene>
<dbReference type="EMBL" id="PDCK01000041">
    <property type="protein sequence ID" value="PRQ43831.1"/>
    <property type="molecule type" value="Genomic_DNA"/>
</dbReference>
<organism evidence="3 4">
    <name type="scientific">Rosa chinensis</name>
    <name type="common">China rose</name>
    <dbReference type="NCBI Taxonomy" id="74649"/>
    <lineage>
        <taxon>Eukaryota</taxon>
        <taxon>Viridiplantae</taxon>
        <taxon>Streptophyta</taxon>
        <taxon>Embryophyta</taxon>
        <taxon>Tracheophyta</taxon>
        <taxon>Spermatophyta</taxon>
        <taxon>Magnoliopsida</taxon>
        <taxon>eudicotyledons</taxon>
        <taxon>Gunneridae</taxon>
        <taxon>Pentapetalae</taxon>
        <taxon>rosids</taxon>
        <taxon>fabids</taxon>
        <taxon>Rosales</taxon>
        <taxon>Rosaceae</taxon>
        <taxon>Rosoideae</taxon>
        <taxon>Rosoideae incertae sedis</taxon>
        <taxon>Rosa</taxon>
    </lineage>
</organism>
<dbReference type="EMBL" id="PDCK01000041">
    <property type="protein sequence ID" value="PRQ43832.1"/>
    <property type="molecule type" value="Genomic_DNA"/>
</dbReference>
<evidence type="ECO:0000313" key="4">
    <source>
        <dbReference type="Proteomes" id="UP000238479"/>
    </source>
</evidence>
<accession>A0A2P6RBM7</accession>
<dbReference type="Pfam" id="PF03140">
    <property type="entry name" value="DUF247"/>
    <property type="match status" value="1"/>
</dbReference>
<keyword evidence="1" id="KW-0472">Membrane</keyword>
<dbReference type="STRING" id="74649.A0A2P6RBM7"/>
<dbReference type="Gramene" id="PRQ43831">
    <property type="protein sequence ID" value="PRQ43831"/>
    <property type="gene ID" value="RchiOBHm_Chr3g0472621"/>
</dbReference>
<dbReference type="PANTHER" id="PTHR31170:SF25">
    <property type="entry name" value="BNAA09G04570D PROTEIN"/>
    <property type="match status" value="1"/>
</dbReference>
<keyword evidence="4" id="KW-1185">Reference proteome</keyword>
<dbReference type="InterPro" id="IPR004158">
    <property type="entry name" value="DUF247_pln"/>
</dbReference>
<keyword evidence="1" id="KW-1133">Transmembrane helix</keyword>
<dbReference type="PANTHER" id="PTHR31170">
    <property type="entry name" value="BNAC04G53230D PROTEIN"/>
    <property type="match status" value="1"/>
</dbReference>
<name>A0A2P6RBM7_ROSCH</name>
<evidence type="ECO:0000313" key="2">
    <source>
        <dbReference type="EMBL" id="PRQ43831.1"/>
    </source>
</evidence>
<dbReference type="Gramene" id="PRQ43832">
    <property type="protein sequence ID" value="PRQ43832"/>
    <property type="gene ID" value="RchiOBHm_Chr3g0472631"/>
</dbReference>
<keyword evidence="1" id="KW-0812">Transmembrane</keyword>